<dbReference type="InterPro" id="IPR006913">
    <property type="entry name" value="CENP-V/GFA"/>
</dbReference>
<reference evidence="5 6" key="1">
    <citation type="submission" date="2019-08" db="EMBL/GenBank/DDBJ databases">
        <title>Archangium and Cystobacter genomes.</title>
        <authorList>
            <person name="Chen I.-C.K."/>
            <person name="Wielgoss S."/>
        </authorList>
    </citation>
    <scope>NUCLEOTIDE SEQUENCE [LARGE SCALE GENOMIC DNA]</scope>
    <source>
        <strain evidence="5 6">Cbm 6</strain>
    </source>
</reference>
<evidence type="ECO:0000313" key="5">
    <source>
        <dbReference type="EMBL" id="WNG46984.1"/>
    </source>
</evidence>
<dbReference type="PANTHER" id="PTHR28620:SF1">
    <property type="entry name" value="CENP-V_GFA DOMAIN-CONTAINING PROTEIN"/>
    <property type="match status" value="1"/>
</dbReference>
<evidence type="ECO:0000256" key="3">
    <source>
        <dbReference type="ARBA" id="ARBA00022833"/>
    </source>
</evidence>
<feature type="domain" description="CENP-V/GFA" evidence="4">
    <location>
        <begin position="10"/>
        <end position="121"/>
    </location>
</feature>
<protein>
    <submittedName>
        <fullName evidence="5">GFA family protein</fullName>
    </submittedName>
</protein>
<dbReference type="InterPro" id="IPR011057">
    <property type="entry name" value="Mss4-like_sf"/>
</dbReference>
<keyword evidence="3" id="KW-0862">Zinc</keyword>
<dbReference type="RefSeq" id="WP_395823928.1">
    <property type="nucleotide sequence ID" value="NZ_CP043494.1"/>
</dbReference>
<evidence type="ECO:0000256" key="1">
    <source>
        <dbReference type="ARBA" id="ARBA00005495"/>
    </source>
</evidence>
<dbReference type="EMBL" id="CP043494">
    <property type="protein sequence ID" value="WNG46984.1"/>
    <property type="molecule type" value="Genomic_DNA"/>
</dbReference>
<name>A0ABY9WUL9_9BACT</name>
<dbReference type="Gene3D" id="2.170.150.70">
    <property type="match status" value="1"/>
</dbReference>
<gene>
    <name evidence="5" type="ORF">F0U60_24780</name>
</gene>
<dbReference type="SUPFAM" id="SSF51316">
    <property type="entry name" value="Mss4-like"/>
    <property type="match status" value="1"/>
</dbReference>
<accession>A0ABY9WUL9</accession>
<keyword evidence="6" id="KW-1185">Reference proteome</keyword>
<keyword evidence="2" id="KW-0479">Metal-binding</keyword>
<sequence>MSNFSGLRTYRGSCHCGAIRFEADLDLSTGTTRCNCTICSKSGWWGFLARPATFRLLMGQDNLVLLGKAHRCKECGLQPFGHGDIPELGGEFYAVNIRCLDDVELSGVPVKYLDGRHDTWAQLAEAAYVNPFGNAGGLA</sequence>
<dbReference type="InterPro" id="IPR052355">
    <property type="entry name" value="CENP-V-like"/>
</dbReference>
<evidence type="ECO:0000259" key="4">
    <source>
        <dbReference type="PROSITE" id="PS51891"/>
    </source>
</evidence>
<evidence type="ECO:0000313" key="6">
    <source>
        <dbReference type="Proteomes" id="UP001611383"/>
    </source>
</evidence>
<dbReference type="Pfam" id="PF04828">
    <property type="entry name" value="GFA"/>
    <property type="match status" value="1"/>
</dbReference>
<dbReference type="Proteomes" id="UP001611383">
    <property type="component" value="Chromosome"/>
</dbReference>
<organism evidence="5 6">
    <name type="scientific">Archangium minus</name>
    <dbReference type="NCBI Taxonomy" id="83450"/>
    <lineage>
        <taxon>Bacteria</taxon>
        <taxon>Pseudomonadati</taxon>
        <taxon>Myxococcota</taxon>
        <taxon>Myxococcia</taxon>
        <taxon>Myxococcales</taxon>
        <taxon>Cystobacterineae</taxon>
        <taxon>Archangiaceae</taxon>
        <taxon>Archangium</taxon>
    </lineage>
</organism>
<dbReference type="PANTHER" id="PTHR28620">
    <property type="entry name" value="CENTROMERE PROTEIN V"/>
    <property type="match status" value="1"/>
</dbReference>
<evidence type="ECO:0000256" key="2">
    <source>
        <dbReference type="ARBA" id="ARBA00022723"/>
    </source>
</evidence>
<proteinExistence type="inferred from homology"/>
<dbReference type="PROSITE" id="PS51891">
    <property type="entry name" value="CENP_V_GFA"/>
    <property type="match status" value="1"/>
</dbReference>
<comment type="similarity">
    <text evidence="1">Belongs to the Gfa family.</text>
</comment>